<keyword evidence="2" id="KW-0805">Transcription regulation</keyword>
<dbReference type="InterPro" id="IPR005119">
    <property type="entry name" value="LysR_subst-bd"/>
</dbReference>
<dbReference type="OrthoDB" id="9785745at2"/>
<dbReference type="GO" id="GO:2000142">
    <property type="term" value="P:regulation of DNA-templated transcription initiation"/>
    <property type="evidence" value="ECO:0007669"/>
    <property type="project" value="TreeGrafter"/>
</dbReference>
<evidence type="ECO:0000313" key="7">
    <source>
        <dbReference type="EMBL" id="GAT33513.1"/>
    </source>
</evidence>
<keyword evidence="5" id="KW-0804">Transcription</keyword>
<evidence type="ECO:0000256" key="3">
    <source>
        <dbReference type="ARBA" id="ARBA00023125"/>
    </source>
</evidence>
<dbReference type="PROSITE" id="PS50931">
    <property type="entry name" value="HTH_LYSR"/>
    <property type="match status" value="1"/>
</dbReference>
<dbReference type="GO" id="GO:0003700">
    <property type="term" value="F:DNA-binding transcription factor activity"/>
    <property type="evidence" value="ECO:0007669"/>
    <property type="project" value="InterPro"/>
</dbReference>
<dbReference type="RefSeq" id="WP_075079240.1">
    <property type="nucleotide sequence ID" value="NZ_BDCO01000002.1"/>
</dbReference>
<dbReference type="PANTHER" id="PTHR30293">
    <property type="entry name" value="TRANSCRIPTIONAL REGULATORY PROTEIN NAC-RELATED"/>
    <property type="match status" value="1"/>
</dbReference>
<dbReference type="InterPro" id="IPR036390">
    <property type="entry name" value="WH_DNA-bd_sf"/>
</dbReference>
<dbReference type="InParanoid" id="A0A146G862"/>
<gene>
    <name evidence="7" type="ORF">TSACC_21930</name>
</gene>
<evidence type="ECO:0000256" key="2">
    <source>
        <dbReference type="ARBA" id="ARBA00023015"/>
    </source>
</evidence>
<feature type="domain" description="HTH lysR-type" evidence="6">
    <location>
        <begin position="2"/>
        <end position="59"/>
    </location>
</feature>
<dbReference type="SUPFAM" id="SSF53850">
    <property type="entry name" value="Periplasmic binding protein-like II"/>
    <property type="match status" value="1"/>
</dbReference>
<name>A0A146G862_TERSA</name>
<keyword evidence="8" id="KW-1185">Reference proteome</keyword>
<organism evidence="7 8">
    <name type="scientific">Terrimicrobium sacchariphilum</name>
    <dbReference type="NCBI Taxonomy" id="690879"/>
    <lineage>
        <taxon>Bacteria</taxon>
        <taxon>Pseudomonadati</taxon>
        <taxon>Verrucomicrobiota</taxon>
        <taxon>Terrimicrobiia</taxon>
        <taxon>Terrimicrobiales</taxon>
        <taxon>Terrimicrobiaceae</taxon>
        <taxon>Terrimicrobium</taxon>
    </lineage>
</organism>
<evidence type="ECO:0000259" key="6">
    <source>
        <dbReference type="PROSITE" id="PS50931"/>
    </source>
</evidence>
<dbReference type="FunCoup" id="A0A146G862">
    <property type="interactions" value="9"/>
</dbReference>
<dbReference type="Proteomes" id="UP000076023">
    <property type="component" value="Unassembled WGS sequence"/>
</dbReference>
<comment type="caution">
    <text evidence="7">The sequence shown here is derived from an EMBL/GenBank/DDBJ whole genome shotgun (WGS) entry which is preliminary data.</text>
</comment>
<dbReference type="Pfam" id="PF00126">
    <property type="entry name" value="HTH_1"/>
    <property type="match status" value="1"/>
</dbReference>
<dbReference type="PANTHER" id="PTHR30293:SF2">
    <property type="entry name" value="TRANSCRIPTIONAL ACTIVATOR PROTEIN NHAR"/>
    <property type="match status" value="1"/>
</dbReference>
<dbReference type="GO" id="GO:0003677">
    <property type="term" value="F:DNA binding"/>
    <property type="evidence" value="ECO:0007669"/>
    <property type="project" value="UniProtKB-KW"/>
</dbReference>
<evidence type="ECO:0000256" key="1">
    <source>
        <dbReference type="ARBA" id="ARBA00009437"/>
    </source>
</evidence>
<protein>
    <submittedName>
        <fullName evidence="7">LysR family transcriptional regulator</fullName>
    </submittedName>
</protein>
<comment type="similarity">
    <text evidence="1">Belongs to the LysR transcriptional regulatory family.</text>
</comment>
<dbReference type="Pfam" id="PF03466">
    <property type="entry name" value="LysR_substrate"/>
    <property type="match status" value="1"/>
</dbReference>
<evidence type="ECO:0000313" key="8">
    <source>
        <dbReference type="Proteomes" id="UP000076023"/>
    </source>
</evidence>
<dbReference type="InterPro" id="IPR000847">
    <property type="entry name" value="LysR_HTH_N"/>
</dbReference>
<keyword evidence="4" id="KW-0010">Activator</keyword>
<dbReference type="Gene3D" id="1.10.10.10">
    <property type="entry name" value="Winged helix-like DNA-binding domain superfamily/Winged helix DNA-binding domain"/>
    <property type="match status" value="1"/>
</dbReference>
<keyword evidence="3" id="KW-0238">DNA-binding</keyword>
<evidence type="ECO:0000256" key="5">
    <source>
        <dbReference type="ARBA" id="ARBA00023163"/>
    </source>
</evidence>
<dbReference type="FunFam" id="1.10.10.10:FF:000001">
    <property type="entry name" value="LysR family transcriptional regulator"/>
    <property type="match status" value="1"/>
</dbReference>
<proteinExistence type="inferred from homology"/>
<dbReference type="SUPFAM" id="SSF46785">
    <property type="entry name" value="Winged helix' DNA-binding domain"/>
    <property type="match status" value="1"/>
</dbReference>
<dbReference type="EMBL" id="BDCO01000002">
    <property type="protein sequence ID" value="GAT33513.1"/>
    <property type="molecule type" value="Genomic_DNA"/>
</dbReference>
<evidence type="ECO:0000256" key="4">
    <source>
        <dbReference type="ARBA" id="ARBA00023159"/>
    </source>
</evidence>
<reference evidence="8" key="1">
    <citation type="journal article" date="2017" name="Genome Announc.">
        <title>Draft Genome Sequence of Terrimicrobium sacchariphilum NM-5T, a Facultative Anaerobic Soil Bacterium of the Class Spartobacteria.</title>
        <authorList>
            <person name="Qiu Y.L."/>
            <person name="Tourlousse D.M."/>
            <person name="Matsuura N."/>
            <person name="Ohashi A."/>
            <person name="Sekiguchi Y."/>
        </authorList>
    </citation>
    <scope>NUCLEOTIDE SEQUENCE [LARGE SCALE GENOMIC DNA]</scope>
    <source>
        <strain evidence="8">NM-5</strain>
    </source>
</reference>
<dbReference type="PRINTS" id="PR00039">
    <property type="entry name" value="HTHLYSR"/>
</dbReference>
<dbReference type="STRING" id="690879.TSACC_21930"/>
<dbReference type="InterPro" id="IPR036388">
    <property type="entry name" value="WH-like_DNA-bd_sf"/>
</dbReference>
<accession>A0A146G862</accession>
<dbReference type="AlphaFoldDB" id="A0A146G862"/>
<sequence>MMNYHHLRIFWAVAREGSLRAAAAKLHLTQPTMSTQIHQLEESLGEPLFQRSGRKLILTAAGRVAMEYAEEIFGLGAELQAAFAQGMESKPNRLNVGIVDSLPKLIARELLRPVFAIGSSVRLVCHEGVLEDLVLRLKQHRLDILLTDTQISGEIAHGTFHHKLGACGISLCAAPIIARRFGKKFPHSLEGAPFLLPTPAMPLRRELDAWFHREGITPRIVAEFDDTALLKDFAADGIGIAPIHQNVLQQARESYGLTMLGAVKGIRAEFFAVSVERKVGNEAILAITGRERR</sequence>
<dbReference type="Gene3D" id="3.40.190.10">
    <property type="entry name" value="Periplasmic binding protein-like II"/>
    <property type="match status" value="1"/>
</dbReference>